<keyword evidence="2" id="KW-1185">Reference proteome</keyword>
<dbReference type="InParanoid" id="K3Y4J1"/>
<sequence>MSMFILKLQKYITPEKLRGRSLDKSRDLPIASRLTDERIGGQH</sequence>
<name>K3Y4J1_SETIT</name>
<evidence type="ECO:0000313" key="1">
    <source>
        <dbReference type="EnsemblPlants" id="KQL10453"/>
    </source>
</evidence>
<accession>K3Y4J1</accession>
<reference evidence="1" key="2">
    <citation type="submission" date="2018-08" db="UniProtKB">
        <authorList>
            <consortium name="EnsemblPlants"/>
        </authorList>
    </citation>
    <scope>IDENTIFICATION</scope>
    <source>
        <strain evidence="1">Yugu1</strain>
    </source>
</reference>
<dbReference type="EnsemblPlants" id="KQL10453">
    <property type="protein sequence ID" value="KQL10453"/>
    <property type="gene ID" value="SETIT_009129mg"/>
</dbReference>
<dbReference type="EMBL" id="AGNK02002398">
    <property type="status" value="NOT_ANNOTATED_CDS"/>
    <property type="molecule type" value="Genomic_DNA"/>
</dbReference>
<organism evidence="1 2">
    <name type="scientific">Setaria italica</name>
    <name type="common">Foxtail millet</name>
    <name type="synonym">Panicum italicum</name>
    <dbReference type="NCBI Taxonomy" id="4555"/>
    <lineage>
        <taxon>Eukaryota</taxon>
        <taxon>Viridiplantae</taxon>
        <taxon>Streptophyta</taxon>
        <taxon>Embryophyta</taxon>
        <taxon>Tracheophyta</taxon>
        <taxon>Spermatophyta</taxon>
        <taxon>Magnoliopsida</taxon>
        <taxon>Liliopsida</taxon>
        <taxon>Poales</taxon>
        <taxon>Poaceae</taxon>
        <taxon>PACMAD clade</taxon>
        <taxon>Panicoideae</taxon>
        <taxon>Panicodae</taxon>
        <taxon>Paniceae</taxon>
        <taxon>Cenchrinae</taxon>
        <taxon>Setaria</taxon>
    </lineage>
</organism>
<evidence type="ECO:0000313" key="2">
    <source>
        <dbReference type="Proteomes" id="UP000004995"/>
    </source>
</evidence>
<protein>
    <submittedName>
        <fullName evidence="1">Uncharacterized protein</fullName>
    </submittedName>
</protein>
<reference evidence="2" key="1">
    <citation type="journal article" date="2012" name="Nat. Biotechnol.">
        <title>Reference genome sequence of the model plant Setaria.</title>
        <authorList>
            <person name="Bennetzen J.L."/>
            <person name="Schmutz J."/>
            <person name="Wang H."/>
            <person name="Percifield R."/>
            <person name="Hawkins J."/>
            <person name="Pontaroli A.C."/>
            <person name="Estep M."/>
            <person name="Feng L."/>
            <person name="Vaughn J.N."/>
            <person name="Grimwood J."/>
            <person name="Jenkins J."/>
            <person name="Barry K."/>
            <person name="Lindquist E."/>
            <person name="Hellsten U."/>
            <person name="Deshpande S."/>
            <person name="Wang X."/>
            <person name="Wu X."/>
            <person name="Mitros T."/>
            <person name="Triplett J."/>
            <person name="Yang X."/>
            <person name="Ye C.Y."/>
            <person name="Mauro-Herrera M."/>
            <person name="Wang L."/>
            <person name="Li P."/>
            <person name="Sharma M."/>
            <person name="Sharma R."/>
            <person name="Ronald P.C."/>
            <person name="Panaud O."/>
            <person name="Kellogg E.A."/>
            <person name="Brutnell T.P."/>
            <person name="Doust A.N."/>
            <person name="Tuskan G.A."/>
            <person name="Rokhsar D."/>
            <person name="Devos K.M."/>
        </authorList>
    </citation>
    <scope>NUCLEOTIDE SEQUENCE [LARGE SCALE GENOMIC DNA]</scope>
    <source>
        <strain evidence="2">cv. Yugu1</strain>
    </source>
</reference>
<dbReference type="Proteomes" id="UP000004995">
    <property type="component" value="Unassembled WGS sequence"/>
</dbReference>
<dbReference type="HOGENOM" id="CLU_3243106_0_0_1"/>
<proteinExistence type="predicted"/>
<dbReference type="AlphaFoldDB" id="K3Y4J1"/>
<dbReference type="Gramene" id="KQL10453">
    <property type="protein sequence ID" value="KQL10453"/>
    <property type="gene ID" value="SETIT_009129mg"/>
</dbReference>